<evidence type="ECO:0000256" key="12">
    <source>
        <dbReference type="SAM" id="MobiDB-lite"/>
    </source>
</evidence>
<evidence type="ECO:0000313" key="16">
    <source>
        <dbReference type="Proteomes" id="UP001549164"/>
    </source>
</evidence>
<accession>A0ABV2IBC4</accession>
<evidence type="ECO:0000256" key="4">
    <source>
        <dbReference type="ARBA" id="ARBA00022553"/>
    </source>
</evidence>
<dbReference type="SMART" id="SM01079">
    <property type="entry name" value="CHASE"/>
    <property type="match status" value="1"/>
</dbReference>
<dbReference type="InterPro" id="IPR011102">
    <property type="entry name" value="Sig_transdc_His_kinase_HWE"/>
</dbReference>
<evidence type="ECO:0000256" key="8">
    <source>
        <dbReference type="ARBA" id="ARBA00022777"/>
    </source>
</evidence>
<keyword evidence="11 13" id="KW-0472">Membrane</keyword>
<evidence type="ECO:0000256" key="1">
    <source>
        <dbReference type="ARBA" id="ARBA00000085"/>
    </source>
</evidence>
<dbReference type="PANTHER" id="PTHR41523:SF7">
    <property type="entry name" value="HISTIDINE KINASE"/>
    <property type="match status" value="1"/>
</dbReference>
<dbReference type="Gene3D" id="3.30.565.10">
    <property type="entry name" value="Histidine kinase-like ATPase, C-terminal domain"/>
    <property type="match status" value="1"/>
</dbReference>
<feature type="transmembrane region" description="Helical" evidence="13">
    <location>
        <begin position="20"/>
        <end position="40"/>
    </location>
</feature>
<evidence type="ECO:0000256" key="2">
    <source>
        <dbReference type="ARBA" id="ARBA00004370"/>
    </source>
</evidence>
<keyword evidence="6 13" id="KW-0812">Transmembrane</keyword>
<evidence type="ECO:0000256" key="3">
    <source>
        <dbReference type="ARBA" id="ARBA00012438"/>
    </source>
</evidence>
<comment type="subcellular location">
    <subcellularLocation>
        <location evidence="2">Membrane</location>
    </subcellularLocation>
</comment>
<evidence type="ECO:0000256" key="10">
    <source>
        <dbReference type="ARBA" id="ARBA00022989"/>
    </source>
</evidence>
<keyword evidence="9" id="KW-0067">ATP-binding</keyword>
<dbReference type="PANTHER" id="PTHR41523">
    <property type="entry name" value="TWO-COMPONENT SYSTEM SENSOR PROTEIN"/>
    <property type="match status" value="1"/>
</dbReference>
<evidence type="ECO:0000256" key="6">
    <source>
        <dbReference type="ARBA" id="ARBA00022692"/>
    </source>
</evidence>
<evidence type="ECO:0000256" key="11">
    <source>
        <dbReference type="ARBA" id="ARBA00023136"/>
    </source>
</evidence>
<reference evidence="15 16" key="1">
    <citation type="submission" date="2024-06" db="EMBL/GenBank/DDBJ databases">
        <title>Genomic Encyclopedia of Type Strains, Phase IV (KMG-IV): sequencing the most valuable type-strain genomes for metagenomic binning, comparative biology and taxonomic classification.</title>
        <authorList>
            <person name="Goeker M."/>
        </authorList>
    </citation>
    <scope>NUCLEOTIDE SEQUENCE [LARGE SCALE GENOMIC DNA]</scope>
    <source>
        <strain evidence="15 16">DSM 28102</strain>
    </source>
</reference>
<keyword evidence="7" id="KW-0547">Nucleotide-binding</keyword>
<dbReference type="EC" id="2.7.13.3" evidence="3"/>
<proteinExistence type="predicted"/>
<comment type="catalytic activity">
    <reaction evidence="1">
        <text>ATP + protein L-histidine = ADP + protein N-phospho-L-histidine.</text>
        <dbReference type="EC" id="2.7.13.3"/>
    </reaction>
</comment>
<feature type="region of interest" description="Disordered" evidence="12">
    <location>
        <begin position="548"/>
        <end position="575"/>
    </location>
</feature>
<dbReference type="EMBL" id="JBEPLY010000006">
    <property type="protein sequence ID" value="MET3600222.1"/>
    <property type="molecule type" value="Genomic_DNA"/>
</dbReference>
<comment type="caution">
    <text evidence="15">The sequence shown here is derived from an EMBL/GenBank/DDBJ whole genome shotgun (WGS) entry which is preliminary data.</text>
</comment>
<evidence type="ECO:0000313" key="15">
    <source>
        <dbReference type="EMBL" id="MET3600222.1"/>
    </source>
</evidence>
<dbReference type="InterPro" id="IPR036890">
    <property type="entry name" value="HATPase_C_sf"/>
</dbReference>
<evidence type="ECO:0000256" key="13">
    <source>
        <dbReference type="SAM" id="Phobius"/>
    </source>
</evidence>
<dbReference type="Gene3D" id="3.30.450.350">
    <property type="entry name" value="CHASE domain"/>
    <property type="match status" value="1"/>
</dbReference>
<gene>
    <name evidence="15" type="ORF">ABID12_002167</name>
</gene>
<dbReference type="Pfam" id="PF07536">
    <property type="entry name" value="HWE_HK"/>
    <property type="match status" value="1"/>
</dbReference>
<keyword evidence="8 15" id="KW-0418">Kinase</keyword>
<dbReference type="Pfam" id="PF03924">
    <property type="entry name" value="CHASE"/>
    <property type="match status" value="1"/>
</dbReference>
<protein>
    <recommendedName>
        <fullName evidence="3">histidine kinase</fullName>
        <ecNumber evidence="3">2.7.13.3</ecNumber>
    </recommendedName>
</protein>
<dbReference type="GO" id="GO:0016301">
    <property type="term" value="F:kinase activity"/>
    <property type="evidence" value="ECO:0007669"/>
    <property type="project" value="UniProtKB-KW"/>
</dbReference>
<keyword evidence="4" id="KW-0597">Phosphoprotein</keyword>
<evidence type="ECO:0000259" key="14">
    <source>
        <dbReference type="PROSITE" id="PS50839"/>
    </source>
</evidence>
<sequence>MRKVLDNVRANWLPLLTRFLPALVFLVVTIIGLGMSFSIYRASEVERRAKFEIVAGDAVDRIVSRFHQHMSLLEATKAFFEATDGMVDRDAFRTYVDGLDTEGRYDGIQGIGFARMIYTGNEANAENMIARFYGENIEIWPETDQDFRAAIVLLEPEDERNRAAIGYDMYSDPARREAMAVAFANDTPRASGPVQLVQEITSQKQTGFLLYLPFKIDGGPNDAEGNLPLSGFIYAPFRAGDLYAAVMDDEPASPVAIEAYDQDVPDTLLFKSASFDRELADNTLAITSEVDIAGRTWVMKMTPSAAFKKAAFDITPFVVGSVALLLAVALSLAAQWQIRALAAAREVQRVTQKSLQERELMLQEMKHRIKNSIARMLAIARQTAHHADTLDQFMESYAARLQAMSTAQDVLTRSRWQRADLRELLSKELDQVFGDADTHYQVSGPAVELEEKATQAFSLTFHELATNALKYGGMADNGGSLDVSWFYDGTGSQRKLRLFWREHGPAPVSKPERKGFGTRLIDANIIGELQGTIERHYRENGLTVEIKVPNPADPQTRRTRWRRRRRAKDGTVYNG</sequence>
<evidence type="ECO:0000256" key="9">
    <source>
        <dbReference type="ARBA" id="ARBA00022840"/>
    </source>
</evidence>
<dbReference type="InterPro" id="IPR042240">
    <property type="entry name" value="CHASE_sf"/>
</dbReference>
<feature type="compositionally biased region" description="Basic residues" evidence="12">
    <location>
        <begin position="557"/>
        <end position="567"/>
    </location>
</feature>
<feature type="domain" description="CHASE" evidence="14">
    <location>
        <begin position="83"/>
        <end position="300"/>
    </location>
</feature>
<dbReference type="InterPro" id="IPR006189">
    <property type="entry name" value="CHASE_dom"/>
</dbReference>
<evidence type="ECO:0000256" key="5">
    <source>
        <dbReference type="ARBA" id="ARBA00022679"/>
    </source>
</evidence>
<name>A0ABV2IBC4_9HYPH</name>
<organism evidence="15 16">
    <name type="scientific">Martelella mangrovi</name>
    <dbReference type="NCBI Taxonomy" id="1397477"/>
    <lineage>
        <taxon>Bacteria</taxon>
        <taxon>Pseudomonadati</taxon>
        <taxon>Pseudomonadota</taxon>
        <taxon>Alphaproteobacteria</taxon>
        <taxon>Hyphomicrobiales</taxon>
        <taxon>Aurantimonadaceae</taxon>
        <taxon>Martelella</taxon>
    </lineage>
</organism>
<dbReference type="Proteomes" id="UP001549164">
    <property type="component" value="Unassembled WGS sequence"/>
</dbReference>
<dbReference type="RefSeq" id="WP_354434210.1">
    <property type="nucleotide sequence ID" value="NZ_JBEPLY010000006.1"/>
</dbReference>
<evidence type="ECO:0000256" key="7">
    <source>
        <dbReference type="ARBA" id="ARBA00022741"/>
    </source>
</evidence>
<keyword evidence="16" id="KW-1185">Reference proteome</keyword>
<dbReference type="SMART" id="SM00911">
    <property type="entry name" value="HWE_HK"/>
    <property type="match status" value="1"/>
</dbReference>
<keyword evidence="10 13" id="KW-1133">Transmembrane helix</keyword>
<dbReference type="PROSITE" id="PS50839">
    <property type="entry name" value="CHASE"/>
    <property type="match status" value="1"/>
</dbReference>
<keyword evidence="5" id="KW-0808">Transferase</keyword>
<feature type="transmembrane region" description="Helical" evidence="13">
    <location>
        <begin position="310"/>
        <end position="336"/>
    </location>
</feature>